<protein>
    <recommendedName>
        <fullName evidence="9">Beta-xylanase</fullName>
        <ecNumber evidence="9">3.2.1.8</ecNumber>
    </recommendedName>
</protein>
<evidence type="ECO:0000256" key="3">
    <source>
        <dbReference type="ARBA" id="ARBA00022651"/>
    </source>
</evidence>
<dbReference type="EMBL" id="BONK01000005">
    <property type="protein sequence ID" value="GIG20969.1"/>
    <property type="molecule type" value="Genomic_DNA"/>
</dbReference>
<dbReference type="GO" id="GO:0031176">
    <property type="term" value="F:endo-1,4-beta-xylanase activity"/>
    <property type="evidence" value="ECO:0007669"/>
    <property type="project" value="UniProtKB-EC"/>
</dbReference>
<comment type="caution">
    <text evidence="11">The sequence shown here is derived from an EMBL/GenBank/DDBJ whole genome shotgun (WGS) entry which is preliminary data.</text>
</comment>
<keyword evidence="5 9" id="KW-0378">Hydrolase</keyword>
<dbReference type="RefSeq" id="WP_203751355.1">
    <property type="nucleotide sequence ID" value="NZ_BONK01000005.1"/>
</dbReference>
<organism evidence="11 12">
    <name type="scientific">Cellulomonas chitinilytica</name>
    <dbReference type="NCBI Taxonomy" id="398759"/>
    <lineage>
        <taxon>Bacteria</taxon>
        <taxon>Bacillati</taxon>
        <taxon>Actinomycetota</taxon>
        <taxon>Actinomycetes</taxon>
        <taxon>Micrococcales</taxon>
        <taxon>Cellulomonadaceae</taxon>
        <taxon>Cellulomonas</taxon>
    </lineage>
</organism>
<dbReference type="InterPro" id="IPR017853">
    <property type="entry name" value="GH"/>
</dbReference>
<dbReference type="AlphaFoldDB" id="A0A919P4P0"/>
<dbReference type="Pfam" id="PF00331">
    <property type="entry name" value="Glyco_hydro_10"/>
    <property type="match status" value="1"/>
</dbReference>
<keyword evidence="12" id="KW-1185">Reference proteome</keyword>
<evidence type="ECO:0000256" key="1">
    <source>
        <dbReference type="ARBA" id="ARBA00000681"/>
    </source>
</evidence>
<keyword evidence="4" id="KW-0732">Signal</keyword>
<reference evidence="11" key="1">
    <citation type="submission" date="2021-01" db="EMBL/GenBank/DDBJ databases">
        <title>Whole genome shotgun sequence of Cellulomonas chitinilytica NBRC 110799.</title>
        <authorList>
            <person name="Komaki H."/>
            <person name="Tamura T."/>
        </authorList>
    </citation>
    <scope>NUCLEOTIDE SEQUENCE</scope>
    <source>
        <strain evidence="11">NBRC 110799</strain>
    </source>
</reference>
<evidence type="ECO:0000256" key="5">
    <source>
        <dbReference type="ARBA" id="ARBA00022801"/>
    </source>
</evidence>
<dbReference type="Gene3D" id="3.20.20.80">
    <property type="entry name" value="Glycosidases"/>
    <property type="match status" value="1"/>
</dbReference>
<evidence type="ECO:0000259" key="10">
    <source>
        <dbReference type="PROSITE" id="PS51760"/>
    </source>
</evidence>
<proteinExistence type="inferred from homology"/>
<dbReference type="Proteomes" id="UP000632740">
    <property type="component" value="Unassembled WGS sequence"/>
</dbReference>
<dbReference type="InterPro" id="IPR001000">
    <property type="entry name" value="GH10_dom"/>
</dbReference>
<dbReference type="PANTHER" id="PTHR31490">
    <property type="entry name" value="GLYCOSYL HYDROLASE"/>
    <property type="match status" value="1"/>
</dbReference>
<dbReference type="PANTHER" id="PTHR31490:SF88">
    <property type="entry name" value="BETA-XYLANASE"/>
    <property type="match status" value="1"/>
</dbReference>
<dbReference type="InterPro" id="IPR044846">
    <property type="entry name" value="GH10"/>
</dbReference>
<gene>
    <name evidence="11" type="ORF">Cch01nite_16930</name>
</gene>
<comment type="similarity">
    <text evidence="2 9">Belongs to the glycosyl hydrolase 10 (cellulase F) family.</text>
</comment>
<sequence>MHHHLDHAPSGAADPTLRHRVADVTLTVLGPDGRPLADTPVVVEQRRHAFLFGCTGFELIDLANGSSDPATESLADLWLGLFDAATLPFYWGRFEPVRGRPDTARIKATAQWFADRGVRVKGHPLVWHTVQPQWLLELSLDEIEKVQRDRIHRDVRDFAGLIDTWDAINEVVIMPVFDKEDNGLTRLAWDRGRVEVIRLAFESARETNPGATLLLNDFDMSTAYECLVEAVLEAGIQVDVLGLQSHMHQGYWGEEKTLRILERFSRFGLPIHFTESTLLSGELMPPEIEDLNDHQVDSWPSTPEGEERQADEIVRHYRTLMSHPSVHGSTYWGLPDTGAWLNAPAGLVRPDGTPKPAYHALRRLVREEWWLAPTTLVTDADGHVPVSGFLGDYAVTADGRSATFALTTPGAGTVAARLA</sequence>
<name>A0A919P4P0_9CELL</name>
<evidence type="ECO:0000256" key="4">
    <source>
        <dbReference type="ARBA" id="ARBA00022729"/>
    </source>
</evidence>
<evidence type="ECO:0000256" key="6">
    <source>
        <dbReference type="ARBA" id="ARBA00023277"/>
    </source>
</evidence>
<dbReference type="SMART" id="SM00633">
    <property type="entry name" value="Glyco_10"/>
    <property type="match status" value="1"/>
</dbReference>
<keyword evidence="3" id="KW-0858">Xylan degradation</keyword>
<keyword evidence="8 9" id="KW-0624">Polysaccharide degradation</keyword>
<evidence type="ECO:0000256" key="2">
    <source>
        <dbReference type="ARBA" id="ARBA00007495"/>
    </source>
</evidence>
<accession>A0A919P4P0</accession>
<evidence type="ECO:0000256" key="7">
    <source>
        <dbReference type="ARBA" id="ARBA00023295"/>
    </source>
</evidence>
<evidence type="ECO:0000313" key="11">
    <source>
        <dbReference type="EMBL" id="GIG20969.1"/>
    </source>
</evidence>
<dbReference type="PROSITE" id="PS51760">
    <property type="entry name" value="GH10_2"/>
    <property type="match status" value="1"/>
</dbReference>
<feature type="domain" description="GH10" evidence="10">
    <location>
        <begin position="56"/>
        <end position="364"/>
    </location>
</feature>
<keyword evidence="7 9" id="KW-0326">Glycosidase</keyword>
<evidence type="ECO:0000256" key="8">
    <source>
        <dbReference type="ARBA" id="ARBA00023326"/>
    </source>
</evidence>
<comment type="catalytic activity">
    <reaction evidence="1 9">
        <text>Endohydrolysis of (1-&gt;4)-beta-D-xylosidic linkages in xylans.</text>
        <dbReference type="EC" id="3.2.1.8"/>
    </reaction>
</comment>
<dbReference type="PRINTS" id="PR00134">
    <property type="entry name" value="GLHYDRLASE10"/>
</dbReference>
<dbReference type="GO" id="GO:0045493">
    <property type="term" value="P:xylan catabolic process"/>
    <property type="evidence" value="ECO:0007669"/>
    <property type="project" value="UniProtKB-KW"/>
</dbReference>
<keyword evidence="6 9" id="KW-0119">Carbohydrate metabolism</keyword>
<dbReference type="EC" id="3.2.1.8" evidence="9"/>
<evidence type="ECO:0000313" key="12">
    <source>
        <dbReference type="Proteomes" id="UP000632740"/>
    </source>
</evidence>
<dbReference type="SUPFAM" id="SSF51445">
    <property type="entry name" value="(Trans)glycosidases"/>
    <property type="match status" value="1"/>
</dbReference>
<evidence type="ECO:0000256" key="9">
    <source>
        <dbReference type="RuleBase" id="RU361174"/>
    </source>
</evidence>